<keyword evidence="1" id="KW-1185">Reference proteome</keyword>
<dbReference type="GO" id="GO:0003677">
    <property type="term" value="F:DNA binding"/>
    <property type="evidence" value="ECO:0007669"/>
    <property type="project" value="InterPro"/>
</dbReference>
<protein>
    <recommendedName>
        <fullName evidence="3">DNA helicase</fullName>
    </recommendedName>
</protein>
<accession>A0AA85EZZ6</accession>
<dbReference type="GO" id="GO:0000727">
    <property type="term" value="P:double-strand break repair via break-induced replication"/>
    <property type="evidence" value="ECO:0007669"/>
    <property type="project" value="TreeGrafter"/>
</dbReference>
<dbReference type="PANTHER" id="PTHR11630">
    <property type="entry name" value="DNA REPLICATION LICENSING FACTOR MCM FAMILY MEMBER"/>
    <property type="match status" value="1"/>
</dbReference>
<reference evidence="2" key="2">
    <citation type="submission" date="2023-11" db="UniProtKB">
        <authorList>
            <consortium name="WormBaseParasite"/>
        </authorList>
    </citation>
    <scope>IDENTIFICATION</scope>
</reference>
<dbReference type="Gene3D" id="3.40.50.300">
    <property type="entry name" value="P-loop containing nucleotide triphosphate hydrolases"/>
    <property type="match status" value="1"/>
</dbReference>
<name>A0AA85EZZ6_9TREM</name>
<dbReference type="GO" id="GO:0017116">
    <property type="term" value="F:single-stranded DNA helicase activity"/>
    <property type="evidence" value="ECO:0007669"/>
    <property type="project" value="TreeGrafter"/>
</dbReference>
<dbReference type="AlphaFoldDB" id="A0AA85EZZ6"/>
<evidence type="ECO:0000313" key="2">
    <source>
        <dbReference type="WBParaSite" id="SRDH1_29800.6"/>
    </source>
</evidence>
<dbReference type="GO" id="GO:0005524">
    <property type="term" value="F:ATP binding"/>
    <property type="evidence" value="ECO:0007669"/>
    <property type="project" value="InterPro"/>
</dbReference>
<evidence type="ECO:0008006" key="3">
    <source>
        <dbReference type="Google" id="ProtNLM"/>
    </source>
</evidence>
<dbReference type="GO" id="GO:0005634">
    <property type="term" value="C:nucleus"/>
    <property type="evidence" value="ECO:0007669"/>
    <property type="project" value="TreeGrafter"/>
</dbReference>
<reference evidence="1" key="1">
    <citation type="submission" date="2022-06" db="EMBL/GenBank/DDBJ databases">
        <authorList>
            <person name="Berger JAMES D."/>
            <person name="Berger JAMES D."/>
        </authorList>
    </citation>
    <scope>NUCLEOTIDE SEQUENCE [LARGE SCALE GENOMIC DNA]</scope>
</reference>
<dbReference type="InterPro" id="IPR031327">
    <property type="entry name" value="MCM"/>
</dbReference>
<dbReference type="InterPro" id="IPR027417">
    <property type="entry name" value="P-loop_NTPase"/>
</dbReference>
<organism evidence="1 2">
    <name type="scientific">Schistosoma rodhaini</name>
    <dbReference type="NCBI Taxonomy" id="6188"/>
    <lineage>
        <taxon>Eukaryota</taxon>
        <taxon>Metazoa</taxon>
        <taxon>Spiralia</taxon>
        <taxon>Lophotrochozoa</taxon>
        <taxon>Platyhelminthes</taxon>
        <taxon>Trematoda</taxon>
        <taxon>Digenea</taxon>
        <taxon>Strigeidida</taxon>
        <taxon>Schistosomatoidea</taxon>
        <taxon>Schistosomatidae</taxon>
        <taxon>Schistosoma</taxon>
    </lineage>
</organism>
<sequence>MDLFPQYCSLIKYLERHSVMKGFENHLLKAFREKKRLVCTIPVYLALHDLLEGLGPSFMSTVCRFSKLEKILQEIIFCLAVEVDILSYDDDINSIIVEVIFTDILCIPEIHYNNSYKFTKDCLTVIEGVVIGITHVHLFTKAVMYSCPEHLCPGNDTYFIQHITDIYKRLERFQCKFCYTELREEIEKRLFSKRVEFLLLPKREDGSEIITLNRSIKCTVYDKLISKLKFGSRCFISGVPYLKKAGRSYQWQFKVYGIEDSFISYMDPWKCVLTTIVESLPNYVRAYEFGIAFTFAFMFLDNVTKAGTFFLLKWLLLLLLVQNEFTEPDEKRLFSQISGRPPALLLVGSLGDSLSNNLLRAAGEFTKPFCEYKPGISILPTSLEVDLSGSKKPNLKCLWKTIKKQNTLQTKSIELDKLCTSEEHTVMCGTIELASGGIAYFPNLELYKKKELTSLVYDISMERMEKINEECTNLLLNGNLKRIIHAFDIVVNTEDASGPIKIMDGLLADFCLSATCNLETMKYSGKSSLPNMKIYSSLLDACKNAPTVKMEENASKLLQVYYMAMRRSSVRDRKTAPASALLTLFKLAKSNAKINGRIVANELDATVAIYIYDTFISNQTGTNYLGSKSFHYITGMEQDSMEELNNILVSINKQLKDLINVAMDEM</sequence>
<dbReference type="PANTHER" id="PTHR11630:SF75">
    <property type="entry name" value="MINICHROMOSOME MAINTENANCE DOMAIN-CONTAINING PROTEIN 2"/>
    <property type="match status" value="1"/>
</dbReference>
<proteinExistence type="predicted"/>
<dbReference type="Proteomes" id="UP000050792">
    <property type="component" value="Unassembled WGS sequence"/>
</dbReference>
<dbReference type="WBParaSite" id="SRDH1_29800.6">
    <property type="protein sequence ID" value="SRDH1_29800.6"/>
    <property type="gene ID" value="SRDH1_29800"/>
</dbReference>
<evidence type="ECO:0000313" key="1">
    <source>
        <dbReference type="Proteomes" id="UP000050792"/>
    </source>
</evidence>